<organism evidence="2">
    <name type="scientific">Spodoptera frugiperda</name>
    <name type="common">Fall armyworm</name>
    <dbReference type="NCBI Taxonomy" id="7108"/>
    <lineage>
        <taxon>Eukaryota</taxon>
        <taxon>Metazoa</taxon>
        <taxon>Ecdysozoa</taxon>
        <taxon>Arthropoda</taxon>
        <taxon>Hexapoda</taxon>
        <taxon>Insecta</taxon>
        <taxon>Pterygota</taxon>
        <taxon>Neoptera</taxon>
        <taxon>Endopterygota</taxon>
        <taxon>Lepidoptera</taxon>
        <taxon>Glossata</taxon>
        <taxon>Ditrysia</taxon>
        <taxon>Noctuoidea</taxon>
        <taxon>Noctuidae</taxon>
        <taxon>Amphipyrinae</taxon>
        <taxon>Spodoptera</taxon>
    </lineage>
</organism>
<evidence type="ECO:0000256" key="1">
    <source>
        <dbReference type="SAM" id="MobiDB-lite"/>
    </source>
</evidence>
<reference evidence="2" key="1">
    <citation type="submission" date="2016-07" db="EMBL/GenBank/DDBJ databases">
        <authorList>
            <person name="Bretaudeau A."/>
        </authorList>
    </citation>
    <scope>NUCLEOTIDE SEQUENCE</scope>
    <source>
        <strain evidence="2">Rice</strain>
        <tissue evidence="2">Whole body</tissue>
    </source>
</reference>
<feature type="region of interest" description="Disordered" evidence="1">
    <location>
        <begin position="1"/>
        <end position="23"/>
    </location>
</feature>
<proteinExistence type="predicted"/>
<evidence type="ECO:0000313" key="2">
    <source>
        <dbReference type="EMBL" id="SOQ50723.1"/>
    </source>
</evidence>
<accession>A0A2H1WCD4</accession>
<sequence length="73" mass="8072">MSESVNVVDQVADSQEPETNSGVELKRDLLKVVSDHEQAAMLKNMNETLKSVTVQNLPRIGSNKNVVSPNFFN</sequence>
<name>A0A2H1WCD4_SPOFR</name>
<gene>
    <name evidence="2" type="ORF">SFRICE_010303</name>
</gene>
<protein>
    <submittedName>
        <fullName evidence="2">SFRICE_010303</fullName>
    </submittedName>
</protein>
<dbReference type="EMBL" id="ODYU01007700">
    <property type="protein sequence ID" value="SOQ50723.1"/>
    <property type="molecule type" value="Genomic_DNA"/>
</dbReference>
<dbReference type="AlphaFoldDB" id="A0A2H1WCD4"/>